<feature type="non-terminal residue" evidence="1">
    <location>
        <position position="1"/>
    </location>
</feature>
<reference evidence="1 2" key="1">
    <citation type="journal article" date="2022" name="Nat. Ecol. Evol.">
        <title>A masculinizing supergene underlies an exaggerated male reproductive morph in a spider.</title>
        <authorList>
            <person name="Hendrickx F."/>
            <person name="De Corte Z."/>
            <person name="Sonet G."/>
            <person name="Van Belleghem S.M."/>
            <person name="Kostlbacher S."/>
            <person name="Vangestel C."/>
        </authorList>
    </citation>
    <scope>NUCLEOTIDE SEQUENCE [LARGE SCALE GENOMIC DNA]</scope>
    <source>
        <strain evidence="1">W744_W776</strain>
    </source>
</reference>
<protein>
    <submittedName>
        <fullName evidence="1">Uncharacterized protein</fullName>
    </submittedName>
</protein>
<sequence length="84" mass="9251">SSEELLDVTQGGCCHAVIINQPEIQSDSETTEIELGAGIVPESRRNSNLVKAKRMTFGRGDPKLPRAENRERKGRVCKLAMTIL</sequence>
<evidence type="ECO:0000313" key="2">
    <source>
        <dbReference type="Proteomes" id="UP000827092"/>
    </source>
</evidence>
<evidence type="ECO:0000313" key="1">
    <source>
        <dbReference type="EMBL" id="KAG8193065.1"/>
    </source>
</evidence>
<dbReference type="EMBL" id="JAFNEN010000132">
    <property type="protein sequence ID" value="KAG8193065.1"/>
    <property type="molecule type" value="Genomic_DNA"/>
</dbReference>
<accession>A0AAV6V8K8</accession>
<comment type="caution">
    <text evidence="1">The sequence shown here is derived from an EMBL/GenBank/DDBJ whole genome shotgun (WGS) entry which is preliminary data.</text>
</comment>
<dbReference type="Proteomes" id="UP000827092">
    <property type="component" value="Unassembled WGS sequence"/>
</dbReference>
<dbReference type="AlphaFoldDB" id="A0AAV6V8K8"/>
<name>A0AAV6V8K8_9ARAC</name>
<proteinExistence type="predicted"/>
<keyword evidence="2" id="KW-1185">Reference proteome</keyword>
<gene>
    <name evidence="1" type="ORF">JTE90_028176</name>
</gene>
<organism evidence="1 2">
    <name type="scientific">Oedothorax gibbosus</name>
    <dbReference type="NCBI Taxonomy" id="931172"/>
    <lineage>
        <taxon>Eukaryota</taxon>
        <taxon>Metazoa</taxon>
        <taxon>Ecdysozoa</taxon>
        <taxon>Arthropoda</taxon>
        <taxon>Chelicerata</taxon>
        <taxon>Arachnida</taxon>
        <taxon>Araneae</taxon>
        <taxon>Araneomorphae</taxon>
        <taxon>Entelegynae</taxon>
        <taxon>Araneoidea</taxon>
        <taxon>Linyphiidae</taxon>
        <taxon>Erigoninae</taxon>
        <taxon>Oedothorax</taxon>
    </lineage>
</organism>